<keyword evidence="6" id="KW-1185">Reference proteome</keyword>
<dbReference type="EMBL" id="LJCS01000016">
    <property type="protein sequence ID" value="KOY62508.1"/>
    <property type="molecule type" value="Genomic_DNA"/>
</dbReference>
<comment type="similarity">
    <text evidence="1">Belongs to the type-I restriction system S methylase family.</text>
</comment>
<keyword evidence="2" id="KW-0680">Restriction system</keyword>
<dbReference type="Gene3D" id="3.90.220.20">
    <property type="entry name" value="DNA methylase specificity domains"/>
    <property type="match status" value="2"/>
</dbReference>
<evidence type="ECO:0000256" key="3">
    <source>
        <dbReference type="ARBA" id="ARBA00023125"/>
    </source>
</evidence>
<accession>A0ABR5KD43</accession>
<dbReference type="Proteomes" id="UP000037727">
    <property type="component" value="Unassembled WGS sequence"/>
</dbReference>
<dbReference type="SUPFAM" id="SSF116734">
    <property type="entry name" value="DNA methylase specificity domain"/>
    <property type="match status" value="2"/>
</dbReference>
<dbReference type="Gene3D" id="1.10.287.1120">
    <property type="entry name" value="Bipartite methylase S protein"/>
    <property type="match status" value="1"/>
</dbReference>
<name>A0ABR5KD43_9GAMM</name>
<comment type="caution">
    <text evidence="5">The sequence shown here is derived from an EMBL/GenBank/DDBJ whole genome shotgun (WGS) entry which is preliminary data.</text>
</comment>
<evidence type="ECO:0000313" key="5">
    <source>
        <dbReference type="EMBL" id="KOY62508.1"/>
    </source>
</evidence>
<gene>
    <name evidence="5" type="ORF">AM629_08005</name>
</gene>
<proteinExistence type="inferred from homology"/>
<dbReference type="PANTHER" id="PTHR43140:SF1">
    <property type="entry name" value="TYPE I RESTRICTION ENZYME ECOKI SPECIFICITY SUBUNIT"/>
    <property type="match status" value="1"/>
</dbReference>
<sequence length="456" mass="51624">MSRYKAYPEYKDSGVEWLGKVPQTWHICNLKHFANITPSNVDKKSLPNQKNIQLCNYTDVYYNDFISNKVQFMAATASDEQIKRFTLRAGDTLITKDSETADDIAIAAYVPETLENVLCGYHLAIVRPKISHSGSFIKWLFDSIYTKSSVAIQANGLTRVGLSQYALDNLVFALPSTQEKIAISTFLDHETKKIDQLITKQKQLIELLKEKRQAVISHAVTKGLNPNVKMKNSGIEWLGEMPEHWVVKRAKTLFSFITSGSRGWAEFYSDDGNIFFRIANLTRDTIEPKFESIQCVSPPNGSEGERSKIIKNDILISITADLGSVCVANSQIENAYVSQHVSLCRPKKEIRKNARWLGYVILSNASKEQFIGAGYGGTKVQLSLEDIRELQLAYPPYREQQQIYKFLDYELDRFEKLTSHAENMITLLKERRSALISAAVTGKIDVRDWQAAKDVA</sequence>
<reference evidence="5 6" key="1">
    <citation type="submission" date="2015-09" db="EMBL/GenBank/DDBJ databases">
        <title>Draft genome sequence and assembly of Photorhabdus sp. VMG, a bacterial symbiont associated with Heterorhabditis zealandica.</title>
        <authorList>
            <person name="Naidoo S."/>
            <person name="Featherston J."/>
            <person name="Mothupi B."/>
            <person name="Gray V.M."/>
        </authorList>
    </citation>
    <scope>NUCLEOTIDE SEQUENCE [LARGE SCALE GENOMIC DNA]</scope>
    <source>
        <strain evidence="5 6">VMG</strain>
    </source>
</reference>
<dbReference type="Pfam" id="PF01420">
    <property type="entry name" value="Methylase_S"/>
    <property type="match status" value="1"/>
</dbReference>
<dbReference type="InterPro" id="IPR000055">
    <property type="entry name" value="Restrct_endonuc_typeI_TRD"/>
</dbReference>
<dbReference type="PANTHER" id="PTHR43140">
    <property type="entry name" value="TYPE-1 RESTRICTION ENZYME ECOKI SPECIFICITY PROTEIN"/>
    <property type="match status" value="1"/>
</dbReference>
<dbReference type="InterPro" id="IPR044946">
    <property type="entry name" value="Restrct_endonuc_typeI_TRD_sf"/>
</dbReference>
<organism evidence="5 6">
    <name type="scientific">Photorhabdus heterorhabditis</name>
    <dbReference type="NCBI Taxonomy" id="880156"/>
    <lineage>
        <taxon>Bacteria</taxon>
        <taxon>Pseudomonadati</taxon>
        <taxon>Pseudomonadota</taxon>
        <taxon>Gammaproteobacteria</taxon>
        <taxon>Enterobacterales</taxon>
        <taxon>Morganellaceae</taxon>
        <taxon>Photorhabdus</taxon>
    </lineage>
</organism>
<feature type="domain" description="Type I restriction modification DNA specificity" evidence="4">
    <location>
        <begin position="309"/>
        <end position="416"/>
    </location>
</feature>
<keyword evidence="3" id="KW-0238">DNA-binding</keyword>
<evidence type="ECO:0000256" key="2">
    <source>
        <dbReference type="ARBA" id="ARBA00022747"/>
    </source>
</evidence>
<protein>
    <recommendedName>
        <fullName evidence="4">Type I restriction modification DNA specificity domain-containing protein</fullName>
    </recommendedName>
</protein>
<evidence type="ECO:0000259" key="4">
    <source>
        <dbReference type="Pfam" id="PF01420"/>
    </source>
</evidence>
<dbReference type="InterPro" id="IPR051212">
    <property type="entry name" value="Type-I_RE_S_subunit"/>
</dbReference>
<evidence type="ECO:0000313" key="6">
    <source>
        <dbReference type="Proteomes" id="UP000037727"/>
    </source>
</evidence>
<dbReference type="RefSeq" id="WP_054477817.1">
    <property type="nucleotide sequence ID" value="NZ_CAWMRL010000016.1"/>
</dbReference>
<evidence type="ECO:0000256" key="1">
    <source>
        <dbReference type="ARBA" id="ARBA00010923"/>
    </source>
</evidence>